<dbReference type="AlphaFoldDB" id="A0A2H0KAJ3"/>
<evidence type="ECO:0000313" key="3">
    <source>
        <dbReference type="Proteomes" id="UP000229342"/>
    </source>
</evidence>
<protein>
    <recommendedName>
        <fullName evidence="4">ECF transporter S component</fullName>
    </recommendedName>
</protein>
<proteinExistence type="predicted"/>
<dbReference type="Gene3D" id="1.10.1760.20">
    <property type="match status" value="1"/>
</dbReference>
<feature type="transmembrane region" description="Helical" evidence="1">
    <location>
        <begin position="6"/>
        <end position="22"/>
    </location>
</feature>
<keyword evidence="1" id="KW-1133">Transmembrane helix</keyword>
<feature type="transmembrane region" description="Helical" evidence="1">
    <location>
        <begin position="69"/>
        <end position="88"/>
    </location>
</feature>
<reference evidence="2 3" key="1">
    <citation type="submission" date="2017-09" db="EMBL/GenBank/DDBJ databases">
        <title>Depth-based differentiation of microbial function through sediment-hosted aquifers and enrichment of novel symbionts in the deep terrestrial subsurface.</title>
        <authorList>
            <person name="Probst A.J."/>
            <person name="Ladd B."/>
            <person name="Jarett J.K."/>
            <person name="Geller-Mcgrath D.E."/>
            <person name="Sieber C.M."/>
            <person name="Emerson J.B."/>
            <person name="Anantharaman K."/>
            <person name="Thomas B.C."/>
            <person name="Malmstrom R."/>
            <person name="Stieglmeier M."/>
            <person name="Klingl A."/>
            <person name="Woyke T."/>
            <person name="Ryan C.M."/>
            <person name="Banfield J.F."/>
        </authorList>
    </citation>
    <scope>NUCLEOTIDE SEQUENCE [LARGE SCALE GENOMIC DNA]</scope>
    <source>
        <strain evidence="2">CG11_big_fil_rev_8_21_14_0_20_46_11</strain>
    </source>
</reference>
<gene>
    <name evidence="2" type="ORF">COV91_05130</name>
</gene>
<name>A0A2H0KAJ3_9BACT</name>
<keyword evidence="1" id="KW-0472">Membrane</keyword>
<dbReference type="EMBL" id="PCVG01000068">
    <property type="protein sequence ID" value="PIQ68237.1"/>
    <property type="molecule type" value="Genomic_DNA"/>
</dbReference>
<evidence type="ECO:0000313" key="2">
    <source>
        <dbReference type="EMBL" id="PIQ68237.1"/>
    </source>
</evidence>
<accession>A0A2H0KAJ3</accession>
<dbReference type="Proteomes" id="UP000229342">
    <property type="component" value="Unassembled WGS sequence"/>
</dbReference>
<dbReference type="PROSITE" id="PS51257">
    <property type="entry name" value="PROKAR_LIPOPROTEIN"/>
    <property type="match status" value="1"/>
</dbReference>
<comment type="caution">
    <text evidence="2">The sequence shown here is derived from an EMBL/GenBank/DDBJ whole genome shotgun (WGS) entry which is preliminary data.</text>
</comment>
<evidence type="ECO:0008006" key="4">
    <source>
        <dbReference type="Google" id="ProtNLM"/>
    </source>
</evidence>
<feature type="transmembrane region" description="Helical" evidence="1">
    <location>
        <begin position="100"/>
        <end position="121"/>
    </location>
</feature>
<sequence>MNSRPITSVILIWIACFMFRLFPFRVPNVEPILAAQMPLAKRYGVFAGFFFGFFSIVLFDVVTIRVGPWTILTAVAYGALGLFASMYFRGKTSVKKYVGFAIVGTIFYDAVTGLTMGPFFFHQTFLSALSGQIPFTVYHLVGNVVFASTLSPYIDRLLSRAHLSAPAQSPLAQPTHS</sequence>
<organism evidence="2 3">
    <name type="scientific">Candidatus Taylorbacteria bacterium CG11_big_fil_rev_8_21_14_0_20_46_11</name>
    <dbReference type="NCBI Taxonomy" id="1975025"/>
    <lineage>
        <taxon>Bacteria</taxon>
        <taxon>Candidatus Tayloriibacteriota</taxon>
    </lineage>
</organism>
<keyword evidence="1" id="KW-0812">Transmembrane</keyword>
<feature type="transmembrane region" description="Helical" evidence="1">
    <location>
        <begin position="133"/>
        <end position="154"/>
    </location>
</feature>
<feature type="transmembrane region" description="Helical" evidence="1">
    <location>
        <begin position="43"/>
        <end position="63"/>
    </location>
</feature>
<evidence type="ECO:0000256" key="1">
    <source>
        <dbReference type="SAM" id="Phobius"/>
    </source>
</evidence>